<dbReference type="InterPro" id="IPR050490">
    <property type="entry name" value="Bact_solute-bd_prot1"/>
</dbReference>
<evidence type="ECO:0000313" key="7">
    <source>
        <dbReference type="EMBL" id="MFC7149298.1"/>
    </source>
</evidence>
<dbReference type="PANTHER" id="PTHR43649">
    <property type="entry name" value="ARABINOSE-BINDING PROTEIN-RELATED"/>
    <property type="match status" value="1"/>
</dbReference>
<keyword evidence="5" id="KW-0449">Lipoprotein</keyword>
<evidence type="ECO:0000256" key="6">
    <source>
        <dbReference type="SAM" id="MobiDB-lite"/>
    </source>
</evidence>
<dbReference type="RefSeq" id="WP_378054372.1">
    <property type="nucleotide sequence ID" value="NZ_JBHMDN010000079.1"/>
</dbReference>
<reference evidence="8" key="1">
    <citation type="journal article" date="2019" name="Int. J. Syst. Evol. Microbiol.">
        <title>The Global Catalogue of Microorganisms (GCM) 10K type strain sequencing project: providing services to taxonomists for standard genome sequencing and annotation.</title>
        <authorList>
            <consortium name="The Broad Institute Genomics Platform"/>
            <consortium name="The Broad Institute Genome Sequencing Center for Infectious Disease"/>
            <person name="Wu L."/>
            <person name="Ma J."/>
        </authorList>
    </citation>
    <scope>NUCLEOTIDE SEQUENCE [LARGE SCALE GENOMIC DNA]</scope>
    <source>
        <strain evidence="8">KCTC 12907</strain>
    </source>
</reference>
<keyword evidence="1" id="KW-1003">Cell membrane</keyword>
<gene>
    <name evidence="7" type="ORF">ACFQMJ_12245</name>
</gene>
<dbReference type="PROSITE" id="PS51257">
    <property type="entry name" value="PROKAR_LIPOPROTEIN"/>
    <property type="match status" value="1"/>
</dbReference>
<keyword evidence="4" id="KW-0564">Palmitate</keyword>
<evidence type="ECO:0000256" key="3">
    <source>
        <dbReference type="ARBA" id="ARBA00023136"/>
    </source>
</evidence>
<evidence type="ECO:0000256" key="1">
    <source>
        <dbReference type="ARBA" id="ARBA00022475"/>
    </source>
</evidence>
<feature type="region of interest" description="Disordered" evidence="6">
    <location>
        <begin position="25"/>
        <end position="50"/>
    </location>
</feature>
<keyword evidence="3" id="KW-0472">Membrane</keyword>
<evidence type="ECO:0000256" key="5">
    <source>
        <dbReference type="ARBA" id="ARBA00023288"/>
    </source>
</evidence>
<accession>A0ABW2F8N3</accession>
<dbReference type="PANTHER" id="PTHR43649:SF33">
    <property type="entry name" value="POLYGALACTURONAN_RHAMNOGALACTURONAN-BINDING PROTEIN YTCQ"/>
    <property type="match status" value="1"/>
</dbReference>
<dbReference type="InterPro" id="IPR006059">
    <property type="entry name" value="SBP"/>
</dbReference>
<dbReference type="Gene3D" id="3.40.190.10">
    <property type="entry name" value="Periplasmic binding protein-like II"/>
    <property type="match status" value="1"/>
</dbReference>
<keyword evidence="8" id="KW-1185">Reference proteome</keyword>
<evidence type="ECO:0000256" key="2">
    <source>
        <dbReference type="ARBA" id="ARBA00022729"/>
    </source>
</evidence>
<keyword evidence="2" id="KW-0732">Signal</keyword>
<sequence>MRQRALSVLLAGLVVVSILAGCSGKGNEGASSTPASGSKETSSASQSSGGTKELTLWTWKIAMAPGFEAAAEKFKEKTGITVKVEAFSPDDTYRQKVIGAANSGDLPDVIHWWATRGLGFENALVNMNDKVTDDFKSKFIGTAFNESLVRESDVRNWANDAQQSDVVKSLKVGDLHQIPLDVGGFFTIYANNEILKEVGLENQVPQNFEQFVEFSQKVSEGTDKAGFVFAAGLPDVYYNWMGRGIEATFLGVDKSVGLINRTEKMSDPENIKPLKAFESLVKSNSILDGAITKTIDDADLSFAAGEAAYLLGGTFTYGNLGAMGMDLEQVSSFTIPAMTGSKVTKPFELNPFTLTALAISKDSPNQDAAWELVQFLTADPEGATLLANGAYILPAANLGAQVSDLSPTLQSMYSSLSDEPSVVTQVDNWPDSIGRKLEWEELYKDMQKIMTGELTAEQVASNFDKNAANEAAKGS</sequence>
<comment type="caution">
    <text evidence="7">The sequence shown here is derived from an EMBL/GenBank/DDBJ whole genome shotgun (WGS) entry which is preliminary data.</text>
</comment>
<dbReference type="SUPFAM" id="SSF53850">
    <property type="entry name" value="Periplasmic binding protein-like II"/>
    <property type="match status" value="1"/>
</dbReference>
<feature type="compositionally biased region" description="Polar residues" evidence="6">
    <location>
        <begin position="29"/>
        <end position="50"/>
    </location>
</feature>
<organism evidence="7 8">
    <name type="scientific">Cohnella cellulosilytica</name>
    <dbReference type="NCBI Taxonomy" id="986710"/>
    <lineage>
        <taxon>Bacteria</taxon>
        <taxon>Bacillati</taxon>
        <taxon>Bacillota</taxon>
        <taxon>Bacilli</taxon>
        <taxon>Bacillales</taxon>
        <taxon>Paenibacillaceae</taxon>
        <taxon>Cohnella</taxon>
    </lineage>
</organism>
<dbReference type="Proteomes" id="UP001596378">
    <property type="component" value="Unassembled WGS sequence"/>
</dbReference>
<name>A0ABW2F8N3_9BACL</name>
<dbReference type="Pfam" id="PF01547">
    <property type="entry name" value="SBP_bac_1"/>
    <property type="match status" value="1"/>
</dbReference>
<evidence type="ECO:0000313" key="8">
    <source>
        <dbReference type="Proteomes" id="UP001596378"/>
    </source>
</evidence>
<protein>
    <submittedName>
        <fullName evidence="7">ABC transporter substrate-binding protein</fullName>
    </submittedName>
</protein>
<dbReference type="EMBL" id="JBHTAI010000006">
    <property type="protein sequence ID" value="MFC7149298.1"/>
    <property type="molecule type" value="Genomic_DNA"/>
</dbReference>
<proteinExistence type="predicted"/>
<evidence type="ECO:0000256" key="4">
    <source>
        <dbReference type="ARBA" id="ARBA00023139"/>
    </source>
</evidence>